<evidence type="ECO:0000313" key="1">
    <source>
        <dbReference type="EMBL" id="WAP71365.1"/>
    </source>
</evidence>
<reference evidence="1" key="1">
    <citation type="submission" date="2022-12" db="EMBL/GenBank/DDBJ databases">
        <title>Jiella pelagia sp. nov., isolated from phosphonate enriched culture of Northwest Pacific surface seawater.</title>
        <authorList>
            <person name="Shin D.Y."/>
            <person name="Hwang C.Y."/>
        </authorList>
    </citation>
    <scope>NUCLEOTIDE SEQUENCE</scope>
    <source>
        <strain evidence="1">HL-NP1</strain>
    </source>
</reference>
<sequence length="143" mass="16358">MHHPRGHDRYLCQALAALKEDRRVYLFDLFEKADPAKGRAVMSSEQIRRQLSFYPNASLVIGDVQETITALQDRQIAFLHYDNLYQQKVFAYLWSRMTSGGMVLFDNYGHVRSLSAMLDDFAAKAGTRVTYIPPFGQGLLIKP</sequence>
<keyword evidence="2" id="KW-1185">Reference proteome</keyword>
<gene>
    <name evidence="1" type="ORF">OH818_27140</name>
</gene>
<protein>
    <submittedName>
        <fullName evidence="1">Class I SAM-dependent methyltransferase</fullName>
        <ecNumber evidence="1">2.1.1.-</ecNumber>
    </submittedName>
</protein>
<dbReference type="SUPFAM" id="SSF53335">
    <property type="entry name" value="S-adenosyl-L-methionine-dependent methyltransferases"/>
    <property type="match status" value="1"/>
</dbReference>
<dbReference type="Proteomes" id="UP001164020">
    <property type="component" value="Chromosome"/>
</dbReference>
<dbReference type="InterPro" id="IPR029063">
    <property type="entry name" value="SAM-dependent_MTases_sf"/>
</dbReference>
<organism evidence="1 2">
    <name type="scientific">Jiella pelagia</name>
    <dbReference type="NCBI Taxonomy" id="2986949"/>
    <lineage>
        <taxon>Bacteria</taxon>
        <taxon>Pseudomonadati</taxon>
        <taxon>Pseudomonadota</taxon>
        <taxon>Alphaproteobacteria</taxon>
        <taxon>Hyphomicrobiales</taxon>
        <taxon>Aurantimonadaceae</taxon>
        <taxon>Jiella</taxon>
    </lineage>
</organism>
<proteinExistence type="predicted"/>
<dbReference type="GO" id="GO:0032259">
    <property type="term" value="P:methylation"/>
    <property type="evidence" value="ECO:0007669"/>
    <property type="project" value="UniProtKB-KW"/>
</dbReference>
<keyword evidence="1" id="KW-0489">Methyltransferase</keyword>
<dbReference type="EC" id="2.1.1.-" evidence="1"/>
<name>A0ABY7C988_9HYPH</name>
<dbReference type="Gene3D" id="3.40.50.150">
    <property type="entry name" value="Vaccinia Virus protein VP39"/>
    <property type="match status" value="1"/>
</dbReference>
<evidence type="ECO:0000313" key="2">
    <source>
        <dbReference type="Proteomes" id="UP001164020"/>
    </source>
</evidence>
<keyword evidence="1" id="KW-0808">Transferase</keyword>
<accession>A0ABY7C988</accession>
<dbReference type="RefSeq" id="WP_268883909.1">
    <property type="nucleotide sequence ID" value="NZ_CP114029.1"/>
</dbReference>
<dbReference type="Pfam" id="PF13578">
    <property type="entry name" value="Methyltransf_24"/>
    <property type="match status" value="1"/>
</dbReference>
<dbReference type="EMBL" id="CP114029">
    <property type="protein sequence ID" value="WAP71365.1"/>
    <property type="molecule type" value="Genomic_DNA"/>
</dbReference>
<dbReference type="GO" id="GO:0008168">
    <property type="term" value="F:methyltransferase activity"/>
    <property type="evidence" value="ECO:0007669"/>
    <property type="project" value="UniProtKB-KW"/>
</dbReference>